<dbReference type="Gene3D" id="3.40.50.300">
    <property type="entry name" value="P-loop containing nucleotide triphosphate hydrolases"/>
    <property type="match status" value="1"/>
</dbReference>
<accession>A0A7J7J032</accession>
<comment type="caution">
    <text evidence="11">The sequence shown here is derived from an EMBL/GenBank/DDBJ whole genome shotgun (WGS) entry which is preliminary data.</text>
</comment>
<name>A0A7J7J032_BUGNE</name>
<dbReference type="AlphaFoldDB" id="A0A7J7J032"/>
<reference evidence="11" key="1">
    <citation type="submission" date="2020-06" db="EMBL/GenBank/DDBJ databases">
        <title>Draft genome of Bugula neritina, a colonial animal packing powerful symbionts and potential medicines.</title>
        <authorList>
            <person name="Rayko M."/>
        </authorList>
    </citation>
    <scope>NUCLEOTIDE SEQUENCE [LARGE SCALE GENOMIC DNA]</scope>
    <source>
        <strain evidence="11">Kwan_BN1</strain>
    </source>
</reference>
<dbReference type="FunFam" id="3.40.50.300:FF:000339">
    <property type="entry name" value="Uridine kinase"/>
    <property type="match status" value="1"/>
</dbReference>
<dbReference type="GO" id="GO:0004849">
    <property type="term" value="F:uridine kinase activity"/>
    <property type="evidence" value="ECO:0007669"/>
    <property type="project" value="UniProtKB-EC"/>
</dbReference>
<evidence type="ECO:0000256" key="2">
    <source>
        <dbReference type="ARBA" id="ARBA00004784"/>
    </source>
</evidence>
<evidence type="ECO:0000256" key="6">
    <source>
        <dbReference type="ARBA" id="ARBA00022741"/>
    </source>
</evidence>
<dbReference type="InterPro" id="IPR006083">
    <property type="entry name" value="PRK/URK"/>
</dbReference>
<comment type="pathway">
    <text evidence="1">Pyrimidine metabolism; UMP biosynthesis via salvage pathway; UMP from uridine: step 1/1.</text>
</comment>
<organism evidence="11 12">
    <name type="scientific">Bugula neritina</name>
    <name type="common">Brown bryozoan</name>
    <name type="synonym">Sertularia neritina</name>
    <dbReference type="NCBI Taxonomy" id="10212"/>
    <lineage>
        <taxon>Eukaryota</taxon>
        <taxon>Metazoa</taxon>
        <taxon>Spiralia</taxon>
        <taxon>Lophotrochozoa</taxon>
        <taxon>Bryozoa</taxon>
        <taxon>Gymnolaemata</taxon>
        <taxon>Cheilostomatida</taxon>
        <taxon>Flustrina</taxon>
        <taxon>Buguloidea</taxon>
        <taxon>Bugulidae</taxon>
        <taxon>Bugula</taxon>
    </lineage>
</organism>
<keyword evidence="5" id="KW-0808">Transferase</keyword>
<comment type="catalytic activity">
    <reaction evidence="9">
        <text>uridine + ATP = UMP + ADP + H(+)</text>
        <dbReference type="Rhea" id="RHEA:16825"/>
        <dbReference type="ChEBI" id="CHEBI:15378"/>
        <dbReference type="ChEBI" id="CHEBI:16704"/>
        <dbReference type="ChEBI" id="CHEBI:30616"/>
        <dbReference type="ChEBI" id="CHEBI:57865"/>
        <dbReference type="ChEBI" id="CHEBI:456216"/>
        <dbReference type="EC" id="2.7.1.48"/>
    </reaction>
</comment>
<evidence type="ECO:0000256" key="1">
    <source>
        <dbReference type="ARBA" id="ARBA00004690"/>
    </source>
</evidence>
<dbReference type="PRINTS" id="PR00988">
    <property type="entry name" value="URIDINKINASE"/>
</dbReference>
<dbReference type="Pfam" id="PF00485">
    <property type="entry name" value="PRK"/>
    <property type="match status" value="1"/>
</dbReference>
<feature type="domain" description="Phosphoribulokinase/uridine kinase" evidence="10">
    <location>
        <begin position="24"/>
        <end position="218"/>
    </location>
</feature>
<evidence type="ECO:0000256" key="5">
    <source>
        <dbReference type="ARBA" id="ARBA00022679"/>
    </source>
</evidence>
<comment type="pathway">
    <text evidence="2">Pyrimidine metabolism; CTP biosynthesis via salvage pathway; CTP from cytidine: step 1/3.</text>
</comment>
<protein>
    <recommendedName>
        <fullName evidence="4">uridine/cytidine kinase</fullName>
        <ecNumber evidence="4">2.7.1.48</ecNumber>
    </recommendedName>
</protein>
<keyword evidence="7" id="KW-0418">Kinase</keyword>
<dbReference type="PANTHER" id="PTHR10285">
    <property type="entry name" value="URIDINE KINASE"/>
    <property type="match status" value="1"/>
</dbReference>
<evidence type="ECO:0000259" key="10">
    <source>
        <dbReference type="Pfam" id="PF00485"/>
    </source>
</evidence>
<evidence type="ECO:0000256" key="3">
    <source>
        <dbReference type="ARBA" id="ARBA00005408"/>
    </source>
</evidence>
<keyword evidence="6" id="KW-0547">Nucleotide-binding</keyword>
<evidence type="ECO:0000256" key="9">
    <source>
        <dbReference type="ARBA" id="ARBA00048909"/>
    </source>
</evidence>
<dbReference type="GO" id="GO:0044211">
    <property type="term" value="P:CTP salvage"/>
    <property type="evidence" value="ECO:0007669"/>
    <property type="project" value="UniProtKB-UniPathway"/>
</dbReference>
<dbReference type="CDD" id="cd02023">
    <property type="entry name" value="UMPK"/>
    <property type="match status" value="1"/>
</dbReference>
<dbReference type="EMBL" id="VXIV02003231">
    <property type="protein sequence ID" value="KAF6019425.1"/>
    <property type="molecule type" value="Genomic_DNA"/>
</dbReference>
<keyword evidence="12" id="KW-1185">Reference proteome</keyword>
<evidence type="ECO:0000256" key="7">
    <source>
        <dbReference type="ARBA" id="ARBA00022777"/>
    </source>
</evidence>
<comment type="similarity">
    <text evidence="3">Belongs to the uridine kinase family.</text>
</comment>
<evidence type="ECO:0000256" key="8">
    <source>
        <dbReference type="ARBA" id="ARBA00047436"/>
    </source>
</evidence>
<dbReference type="InterPro" id="IPR000764">
    <property type="entry name" value="Uridine_kinase-like"/>
</dbReference>
<dbReference type="GO" id="GO:0044206">
    <property type="term" value="P:UMP salvage"/>
    <property type="evidence" value="ECO:0007669"/>
    <property type="project" value="UniProtKB-UniPathway"/>
</dbReference>
<dbReference type="NCBIfam" id="NF004018">
    <property type="entry name" value="PRK05480.1"/>
    <property type="match status" value="1"/>
</dbReference>
<evidence type="ECO:0000256" key="4">
    <source>
        <dbReference type="ARBA" id="ARBA00012137"/>
    </source>
</evidence>
<dbReference type="Proteomes" id="UP000593567">
    <property type="component" value="Unassembled WGS sequence"/>
</dbReference>
<dbReference type="UniPathway" id="UPA00574">
    <property type="reaction ID" value="UER00637"/>
</dbReference>
<dbReference type="OrthoDB" id="10257085at2759"/>
<sequence length="287" mass="32212">MAAIHHRHGGFCRELKKVRKGPFIIGVAGGTASGKSSVCQKIIEAIHQDPSTKDSKIVCVSLDNMYRDLGPDESEKAAQGKFNFDHPDAFDLNLLTKIMKDVKEKKSTQVPKYDYRLNARISGEFVAIEPSDVVLVEGILAFYWPELRDNYDMKLFVDTDADTRLARRVRRDTAERGRSLDTILNQYTSTVKPAFEEFCLPSKKFADVIIPRGADNTVAIDLIVQSIKDVLAADQQLSPTKPNAHGDGPLPPAFDPLVDSSNKRCQTQKQYFYSELFYCEYLITVSL</sequence>
<evidence type="ECO:0000313" key="11">
    <source>
        <dbReference type="EMBL" id="KAF6019425.1"/>
    </source>
</evidence>
<dbReference type="UniPathway" id="UPA00579">
    <property type="reaction ID" value="UER00640"/>
</dbReference>
<dbReference type="GO" id="GO:0005524">
    <property type="term" value="F:ATP binding"/>
    <property type="evidence" value="ECO:0007669"/>
    <property type="project" value="InterPro"/>
</dbReference>
<dbReference type="EC" id="2.7.1.48" evidence="4"/>
<comment type="catalytic activity">
    <reaction evidence="8">
        <text>cytidine + ATP = CMP + ADP + H(+)</text>
        <dbReference type="Rhea" id="RHEA:24674"/>
        <dbReference type="ChEBI" id="CHEBI:15378"/>
        <dbReference type="ChEBI" id="CHEBI:17562"/>
        <dbReference type="ChEBI" id="CHEBI:30616"/>
        <dbReference type="ChEBI" id="CHEBI:60377"/>
        <dbReference type="ChEBI" id="CHEBI:456216"/>
        <dbReference type="EC" id="2.7.1.48"/>
    </reaction>
</comment>
<proteinExistence type="inferred from homology"/>
<gene>
    <name evidence="11" type="ORF">EB796_022272</name>
</gene>
<evidence type="ECO:0000313" key="12">
    <source>
        <dbReference type="Proteomes" id="UP000593567"/>
    </source>
</evidence>
<dbReference type="InterPro" id="IPR027417">
    <property type="entry name" value="P-loop_NTPase"/>
</dbReference>
<dbReference type="SUPFAM" id="SSF52540">
    <property type="entry name" value="P-loop containing nucleoside triphosphate hydrolases"/>
    <property type="match status" value="1"/>
</dbReference>